<dbReference type="GO" id="GO:0051213">
    <property type="term" value="F:dioxygenase activity"/>
    <property type="evidence" value="ECO:0007669"/>
    <property type="project" value="UniProtKB-KW"/>
</dbReference>
<keyword evidence="3" id="KW-0560">Oxidoreductase</keyword>
<dbReference type="OrthoDB" id="288590at2759"/>
<evidence type="ECO:0000313" key="6">
    <source>
        <dbReference type="Proteomes" id="UP000078544"/>
    </source>
</evidence>
<comment type="caution">
    <text evidence="5">The sequence shown here is derived from an EMBL/GenBank/DDBJ whole genome shotgun (WGS) entry which is preliminary data.</text>
</comment>
<dbReference type="InterPro" id="IPR044861">
    <property type="entry name" value="IPNS-like_FE2OG_OXY"/>
</dbReference>
<reference evidence="5 6" key="1">
    <citation type="journal article" date="2016" name="Genome Biol. Evol.">
        <title>Divergent and convergent evolution of fungal pathogenicity.</title>
        <authorList>
            <person name="Shang Y."/>
            <person name="Xiao G."/>
            <person name="Zheng P."/>
            <person name="Cen K."/>
            <person name="Zhan S."/>
            <person name="Wang C."/>
        </authorList>
    </citation>
    <scope>NUCLEOTIDE SEQUENCE [LARGE SCALE GENOMIC DNA]</scope>
    <source>
        <strain evidence="5 6">RCEF 2490</strain>
    </source>
</reference>
<keyword evidence="3" id="KW-0479">Metal-binding</keyword>
<accession>A0A166N5D2</accession>
<dbReference type="Pfam" id="PF03171">
    <property type="entry name" value="2OG-FeII_Oxy"/>
    <property type="match status" value="1"/>
</dbReference>
<evidence type="ECO:0000313" key="5">
    <source>
        <dbReference type="EMBL" id="KZZ87800.1"/>
    </source>
</evidence>
<proteinExistence type="inferred from homology"/>
<dbReference type="InterPro" id="IPR005123">
    <property type="entry name" value="Oxoglu/Fe-dep_dioxygenase_dom"/>
</dbReference>
<organism evidence="5 6">
    <name type="scientific">Moelleriella libera RCEF 2490</name>
    <dbReference type="NCBI Taxonomy" id="1081109"/>
    <lineage>
        <taxon>Eukaryota</taxon>
        <taxon>Fungi</taxon>
        <taxon>Dikarya</taxon>
        <taxon>Ascomycota</taxon>
        <taxon>Pezizomycotina</taxon>
        <taxon>Sordariomycetes</taxon>
        <taxon>Hypocreomycetidae</taxon>
        <taxon>Hypocreales</taxon>
        <taxon>Clavicipitaceae</taxon>
        <taxon>Moelleriella</taxon>
    </lineage>
</organism>
<comment type="similarity">
    <text evidence="1 3">Belongs to the iron/ascorbate-dependent oxidoreductase family.</text>
</comment>
<dbReference type="GO" id="GO:0046872">
    <property type="term" value="F:metal ion binding"/>
    <property type="evidence" value="ECO:0007669"/>
    <property type="project" value="UniProtKB-KW"/>
</dbReference>
<dbReference type="Proteomes" id="UP000078544">
    <property type="component" value="Unassembled WGS sequence"/>
</dbReference>
<gene>
    <name evidence="5" type="ORF">AAL_08303</name>
</gene>
<keyword evidence="6" id="KW-1185">Reference proteome</keyword>
<dbReference type="GO" id="GO:0044283">
    <property type="term" value="P:small molecule biosynthetic process"/>
    <property type="evidence" value="ECO:0007669"/>
    <property type="project" value="UniProtKB-ARBA"/>
</dbReference>
<dbReference type="InterPro" id="IPR027443">
    <property type="entry name" value="IPNS-like_sf"/>
</dbReference>
<dbReference type="InterPro" id="IPR026992">
    <property type="entry name" value="DIOX_N"/>
</dbReference>
<name>A0A166N5D2_9HYPO</name>
<keyword evidence="3" id="KW-0408">Iron</keyword>
<evidence type="ECO:0000259" key="4">
    <source>
        <dbReference type="PROSITE" id="PS51471"/>
    </source>
</evidence>
<dbReference type="SUPFAM" id="SSF51197">
    <property type="entry name" value="Clavaminate synthase-like"/>
    <property type="match status" value="1"/>
</dbReference>
<dbReference type="STRING" id="1081109.A0A166N5D2"/>
<dbReference type="EMBL" id="AZGY01000034">
    <property type="protein sequence ID" value="KZZ87800.1"/>
    <property type="molecule type" value="Genomic_DNA"/>
</dbReference>
<evidence type="ECO:0000256" key="3">
    <source>
        <dbReference type="RuleBase" id="RU003682"/>
    </source>
</evidence>
<dbReference type="Pfam" id="PF14226">
    <property type="entry name" value="DIOX_N"/>
    <property type="match status" value="1"/>
</dbReference>
<evidence type="ECO:0000256" key="2">
    <source>
        <dbReference type="ARBA" id="ARBA00022964"/>
    </source>
</evidence>
<dbReference type="PROSITE" id="PS51471">
    <property type="entry name" value="FE2OG_OXY"/>
    <property type="match status" value="1"/>
</dbReference>
<dbReference type="PANTHER" id="PTHR47990">
    <property type="entry name" value="2-OXOGLUTARATE (2OG) AND FE(II)-DEPENDENT OXYGENASE SUPERFAMILY PROTEIN-RELATED"/>
    <property type="match status" value="1"/>
</dbReference>
<evidence type="ECO:0000256" key="1">
    <source>
        <dbReference type="ARBA" id="ARBA00008056"/>
    </source>
</evidence>
<feature type="domain" description="Fe2OG dioxygenase" evidence="4">
    <location>
        <begin position="176"/>
        <end position="295"/>
    </location>
</feature>
<dbReference type="PRINTS" id="PR00682">
    <property type="entry name" value="IPNSYNTHASE"/>
</dbReference>
<dbReference type="InterPro" id="IPR050231">
    <property type="entry name" value="Iron_ascorbate_oxido_reductase"/>
</dbReference>
<dbReference type="AlphaFoldDB" id="A0A166N5D2"/>
<dbReference type="Gene3D" id="2.60.120.330">
    <property type="entry name" value="B-lactam Antibiotic, Isopenicillin N Synthase, Chain"/>
    <property type="match status" value="1"/>
</dbReference>
<sequence length="333" mass="37852">MANLPTLDFSKFYLGSEAERKTFSSQLVQSFHDHGFVKLINHGMTNEATSGFLRWAKEFFQLPKDVKEDIVCVRGPHLQRGWSRVGWEQTSRLRKENLVNRNPDELTDEREHFDAGPLDDPYYPNKWPRQDAAPGFREYVEDTYESCQKLSLEIMAAIEIGLGARPGTLVERCQDTASEIRLNRYPPVSMEKLADGRVKRTWPHTDFGLITLLLQDHVGGLELEDRAKPGTFAPVVPGQPDQPSELVVNISDAFQRWTNDVFTAGLHQVSAPSKQKGDAGGILPERYSLVFFFKQNRDVSAGPLPEFVSAGNPARYPEETALEYQRRRTTHLY</sequence>
<protein>
    <submittedName>
        <fullName evidence="5">Oxoglutarate/iron-dependent oxygenase</fullName>
    </submittedName>
</protein>
<keyword evidence="2" id="KW-0223">Dioxygenase</keyword>